<feature type="domain" description="ABC transporter" evidence="5">
    <location>
        <begin position="23"/>
        <end position="245"/>
    </location>
</feature>
<evidence type="ECO:0000313" key="7">
    <source>
        <dbReference type="Proteomes" id="UP000831327"/>
    </source>
</evidence>
<proteinExistence type="inferred from homology"/>
<dbReference type="EMBL" id="AP025637">
    <property type="protein sequence ID" value="BDG70814.1"/>
    <property type="molecule type" value="Genomic_DNA"/>
</dbReference>
<dbReference type="Proteomes" id="UP000831327">
    <property type="component" value="Chromosome"/>
</dbReference>
<keyword evidence="3" id="KW-0547">Nucleotide-binding</keyword>
<dbReference type="GO" id="GO:0005524">
    <property type="term" value="F:ATP binding"/>
    <property type="evidence" value="ECO:0007669"/>
    <property type="project" value="UniProtKB-KW"/>
</dbReference>
<evidence type="ECO:0000256" key="1">
    <source>
        <dbReference type="ARBA" id="ARBA00005417"/>
    </source>
</evidence>
<dbReference type="PANTHER" id="PTHR46743:SF2">
    <property type="entry name" value="TEICHOIC ACIDS EXPORT ATP-BINDING PROTEIN TAGH"/>
    <property type="match status" value="1"/>
</dbReference>
<dbReference type="CDD" id="cd03220">
    <property type="entry name" value="ABC_KpsT_Wzt"/>
    <property type="match status" value="1"/>
</dbReference>
<dbReference type="SMART" id="SM00382">
    <property type="entry name" value="AAA"/>
    <property type="match status" value="1"/>
</dbReference>
<evidence type="ECO:0000313" key="6">
    <source>
        <dbReference type="EMBL" id="BDG70814.1"/>
    </source>
</evidence>
<evidence type="ECO:0000256" key="2">
    <source>
        <dbReference type="ARBA" id="ARBA00022448"/>
    </source>
</evidence>
<dbReference type="SUPFAM" id="SSF52540">
    <property type="entry name" value="P-loop containing nucleoside triphosphate hydrolases"/>
    <property type="match status" value="1"/>
</dbReference>
<dbReference type="InterPro" id="IPR003439">
    <property type="entry name" value="ABC_transporter-like_ATP-bd"/>
</dbReference>
<keyword evidence="7" id="KW-1185">Reference proteome</keyword>
<dbReference type="PROSITE" id="PS50893">
    <property type="entry name" value="ABC_TRANSPORTER_2"/>
    <property type="match status" value="1"/>
</dbReference>
<dbReference type="Gene3D" id="3.40.50.300">
    <property type="entry name" value="P-loop containing nucleotide triphosphate hydrolases"/>
    <property type="match status" value="1"/>
</dbReference>
<keyword evidence="2" id="KW-0813">Transport</keyword>
<evidence type="ECO:0000259" key="5">
    <source>
        <dbReference type="PROSITE" id="PS50893"/>
    </source>
</evidence>
<dbReference type="PANTHER" id="PTHR46743">
    <property type="entry name" value="TEICHOIC ACIDS EXPORT ATP-BINDING PROTEIN TAGH"/>
    <property type="match status" value="1"/>
</dbReference>
<dbReference type="InterPro" id="IPR003593">
    <property type="entry name" value="AAA+_ATPase"/>
</dbReference>
<reference evidence="6 7" key="1">
    <citation type="journal article" date="2016" name="Microbes Environ.">
        <title>Phylogenetically diverse aerobic anoxygenic phototrophic bacteria isolated from epilithic biofilms in Tama river, Japan.</title>
        <authorList>
            <person name="Hirose S."/>
            <person name="Matsuura K."/>
            <person name="Haruta S."/>
        </authorList>
    </citation>
    <scope>NUCLEOTIDE SEQUENCE [LARGE SCALE GENOMIC DNA]</scope>
    <source>
        <strain evidence="6 7">S08</strain>
    </source>
</reference>
<protein>
    <submittedName>
        <fullName evidence="6">Sugar ABC transporter ATP-binding protein</fullName>
    </submittedName>
</protein>
<dbReference type="InterPro" id="IPR050683">
    <property type="entry name" value="Bact_Polysacc_Export_ATP-bd"/>
</dbReference>
<sequence length="245" mass="26213">MAAIEAAGMAIEFPLYHHNARSLKQRILASAPRRLKRDDDNRIVVAALRDLTFGIGNGERVALVGPNGAGKTTLLRTIAGVYEPVAGSLRVAGEIGSLIDPAAGMDPLLTGRENVVLRALYRGLTEATGRALADEVQGFAGLGEFFDVPIRGYSAGMNVRLSFAMATAMTPEILLMDEWFLAGDAEFMARADQRLSKLVTDAEILLIATHDMGIVRKWCTRAIRLEGGRILADGPVAEVLDAAGL</sequence>
<gene>
    <name evidence="6" type="primary">rfbA</name>
    <name evidence="6" type="ORF">Rmf_07430</name>
</gene>
<accession>A0ABM7XZ88</accession>
<keyword evidence="4 6" id="KW-0067">ATP-binding</keyword>
<organism evidence="6 7">
    <name type="scientific">Roseomonas fluvialis</name>
    <dbReference type="NCBI Taxonomy" id="1750527"/>
    <lineage>
        <taxon>Bacteria</taxon>
        <taxon>Pseudomonadati</taxon>
        <taxon>Pseudomonadota</taxon>
        <taxon>Alphaproteobacteria</taxon>
        <taxon>Acetobacterales</taxon>
        <taxon>Roseomonadaceae</taxon>
        <taxon>Roseomonas</taxon>
    </lineage>
</organism>
<name>A0ABM7XZ88_9PROT</name>
<evidence type="ECO:0000256" key="4">
    <source>
        <dbReference type="ARBA" id="ARBA00022840"/>
    </source>
</evidence>
<dbReference type="Pfam" id="PF00005">
    <property type="entry name" value="ABC_tran"/>
    <property type="match status" value="1"/>
</dbReference>
<comment type="similarity">
    <text evidence="1">Belongs to the ABC transporter superfamily.</text>
</comment>
<evidence type="ECO:0000256" key="3">
    <source>
        <dbReference type="ARBA" id="ARBA00022741"/>
    </source>
</evidence>
<dbReference type="InterPro" id="IPR027417">
    <property type="entry name" value="P-loop_NTPase"/>
</dbReference>
<dbReference type="InterPro" id="IPR015860">
    <property type="entry name" value="ABC_transpr_TagH-like"/>
</dbReference>